<keyword evidence="2" id="KW-1185">Reference proteome</keyword>
<dbReference type="STRING" id="200361.A0A453DTT2"/>
<reference evidence="1" key="3">
    <citation type="journal article" date="2017" name="Nature">
        <title>Genome sequence of the progenitor of the wheat D genome Aegilops tauschii.</title>
        <authorList>
            <person name="Luo M.C."/>
            <person name="Gu Y.Q."/>
            <person name="Puiu D."/>
            <person name="Wang H."/>
            <person name="Twardziok S.O."/>
            <person name="Deal K.R."/>
            <person name="Huo N."/>
            <person name="Zhu T."/>
            <person name="Wang L."/>
            <person name="Wang Y."/>
            <person name="McGuire P.E."/>
            <person name="Liu S."/>
            <person name="Long H."/>
            <person name="Ramasamy R.K."/>
            <person name="Rodriguez J.C."/>
            <person name="Van S.L."/>
            <person name="Yuan L."/>
            <person name="Wang Z."/>
            <person name="Xia Z."/>
            <person name="Xiao L."/>
            <person name="Anderson O.D."/>
            <person name="Ouyang S."/>
            <person name="Liang Y."/>
            <person name="Zimin A.V."/>
            <person name="Pertea G."/>
            <person name="Qi P."/>
            <person name="Bennetzen J.L."/>
            <person name="Dai X."/>
            <person name="Dawson M.W."/>
            <person name="Muller H.G."/>
            <person name="Kugler K."/>
            <person name="Rivarola-Duarte L."/>
            <person name="Spannagl M."/>
            <person name="Mayer K.F.X."/>
            <person name="Lu F.H."/>
            <person name="Bevan M.W."/>
            <person name="Leroy P."/>
            <person name="Li P."/>
            <person name="You F.M."/>
            <person name="Sun Q."/>
            <person name="Liu Z."/>
            <person name="Lyons E."/>
            <person name="Wicker T."/>
            <person name="Salzberg S.L."/>
            <person name="Devos K.M."/>
            <person name="Dvorak J."/>
        </authorList>
    </citation>
    <scope>NUCLEOTIDE SEQUENCE [LARGE SCALE GENOMIC DNA]</scope>
    <source>
        <strain evidence="1">cv. AL8/78</strain>
    </source>
</reference>
<dbReference type="Proteomes" id="UP000015105">
    <property type="component" value="Chromosome 3D"/>
</dbReference>
<sequence>HRLVVIWALVEEDGATSMWEPRYTLYLMNLLHPLAFLPGPGTLLLWYNGGLCLYNLQSRELTNACELSRLRYLRHGSGELERDWKDVHFFNVIPYTESLVSVGAHPA</sequence>
<reference evidence="1" key="5">
    <citation type="journal article" date="2021" name="G3 (Bethesda)">
        <title>Aegilops tauschii genome assembly Aet v5.0 features greater sequence contiguity and improved annotation.</title>
        <authorList>
            <person name="Wang L."/>
            <person name="Zhu T."/>
            <person name="Rodriguez J.C."/>
            <person name="Deal K.R."/>
            <person name="Dubcovsky J."/>
            <person name="McGuire P.E."/>
            <person name="Lux T."/>
            <person name="Spannagl M."/>
            <person name="Mayer K.F.X."/>
            <person name="Baldrich P."/>
            <person name="Meyers B.C."/>
            <person name="Huo N."/>
            <person name="Gu Y.Q."/>
            <person name="Zhou H."/>
            <person name="Devos K.M."/>
            <person name="Bennetzen J.L."/>
            <person name="Unver T."/>
            <person name="Budak H."/>
            <person name="Gulick P.J."/>
            <person name="Galiba G."/>
            <person name="Kalapos B."/>
            <person name="Nelson D.R."/>
            <person name="Li P."/>
            <person name="You F.M."/>
            <person name="Luo M.C."/>
            <person name="Dvorak J."/>
        </authorList>
    </citation>
    <scope>NUCLEOTIDE SEQUENCE [LARGE SCALE GENOMIC DNA]</scope>
    <source>
        <strain evidence="1">cv. AL8/78</strain>
    </source>
</reference>
<accession>A0A453DTT2</accession>
<organism evidence="1 2">
    <name type="scientific">Aegilops tauschii subsp. strangulata</name>
    <name type="common">Goatgrass</name>
    <dbReference type="NCBI Taxonomy" id="200361"/>
    <lineage>
        <taxon>Eukaryota</taxon>
        <taxon>Viridiplantae</taxon>
        <taxon>Streptophyta</taxon>
        <taxon>Embryophyta</taxon>
        <taxon>Tracheophyta</taxon>
        <taxon>Spermatophyta</taxon>
        <taxon>Magnoliopsida</taxon>
        <taxon>Liliopsida</taxon>
        <taxon>Poales</taxon>
        <taxon>Poaceae</taxon>
        <taxon>BOP clade</taxon>
        <taxon>Pooideae</taxon>
        <taxon>Triticodae</taxon>
        <taxon>Triticeae</taxon>
        <taxon>Triticinae</taxon>
        <taxon>Aegilops</taxon>
    </lineage>
</organism>
<dbReference type="AlphaFoldDB" id="A0A453DTT2"/>
<evidence type="ECO:0000313" key="2">
    <source>
        <dbReference type="Proteomes" id="UP000015105"/>
    </source>
</evidence>
<evidence type="ECO:0000313" key="1">
    <source>
        <dbReference type="EnsemblPlants" id="AET3Gv20082800.1"/>
    </source>
</evidence>
<reference evidence="2" key="2">
    <citation type="journal article" date="2017" name="Nat. Plants">
        <title>The Aegilops tauschii genome reveals multiple impacts of transposons.</title>
        <authorList>
            <person name="Zhao G."/>
            <person name="Zou C."/>
            <person name="Li K."/>
            <person name="Wang K."/>
            <person name="Li T."/>
            <person name="Gao L."/>
            <person name="Zhang X."/>
            <person name="Wang H."/>
            <person name="Yang Z."/>
            <person name="Liu X."/>
            <person name="Jiang W."/>
            <person name="Mao L."/>
            <person name="Kong X."/>
            <person name="Jiao Y."/>
            <person name="Jia J."/>
        </authorList>
    </citation>
    <scope>NUCLEOTIDE SEQUENCE [LARGE SCALE GENOMIC DNA]</scope>
    <source>
        <strain evidence="2">cv. AL8/78</strain>
    </source>
</reference>
<dbReference type="Gramene" id="AET3Gv20082800.1">
    <property type="protein sequence ID" value="AET3Gv20082800.1"/>
    <property type="gene ID" value="AET3Gv20082800"/>
</dbReference>
<protein>
    <submittedName>
        <fullName evidence="1">Uncharacterized protein</fullName>
    </submittedName>
</protein>
<proteinExistence type="predicted"/>
<name>A0A453DTT2_AEGTS</name>
<reference evidence="1" key="4">
    <citation type="submission" date="2019-03" db="UniProtKB">
        <authorList>
            <consortium name="EnsemblPlants"/>
        </authorList>
    </citation>
    <scope>IDENTIFICATION</scope>
</reference>
<dbReference type="EnsemblPlants" id="AET3Gv20082800.1">
    <property type="protein sequence ID" value="AET3Gv20082800.1"/>
    <property type="gene ID" value="AET3Gv20082800"/>
</dbReference>
<reference evidence="2" key="1">
    <citation type="journal article" date="2014" name="Science">
        <title>Ancient hybridizations among the ancestral genomes of bread wheat.</title>
        <authorList>
            <consortium name="International Wheat Genome Sequencing Consortium,"/>
            <person name="Marcussen T."/>
            <person name="Sandve S.R."/>
            <person name="Heier L."/>
            <person name="Spannagl M."/>
            <person name="Pfeifer M."/>
            <person name="Jakobsen K.S."/>
            <person name="Wulff B.B."/>
            <person name="Steuernagel B."/>
            <person name="Mayer K.F."/>
            <person name="Olsen O.A."/>
        </authorList>
    </citation>
    <scope>NUCLEOTIDE SEQUENCE [LARGE SCALE GENOMIC DNA]</scope>
    <source>
        <strain evidence="2">cv. AL8/78</strain>
    </source>
</reference>